<dbReference type="PRINTS" id="PR00173">
    <property type="entry name" value="EDTRNSPORT"/>
</dbReference>
<comment type="caution">
    <text evidence="9">The sequence shown here is derived from an EMBL/GenBank/DDBJ whole genome shotgun (WGS) entry which is preliminary data.</text>
</comment>
<organism evidence="9 10">
    <name type="scientific">Hyalomma marginatum</name>
    <dbReference type="NCBI Taxonomy" id="34627"/>
    <lineage>
        <taxon>Eukaryota</taxon>
        <taxon>Metazoa</taxon>
        <taxon>Ecdysozoa</taxon>
        <taxon>Arthropoda</taxon>
        <taxon>Chelicerata</taxon>
        <taxon>Arachnida</taxon>
        <taxon>Acari</taxon>
        <taxon>Parasitiformes</taxon>
        <taxon>Ixodida</taxon>
        <taxon>Ixodoidea</taxon>
        <taxon>Ixodidae</taxon>
        <taxon>Hyalomminae</taxon>
        <taxon>Hyalomma</taxon>
    </lineage>
</organism>
<keyword evidence="10" id="KW-1185">Reference proteome</keyword>
<dbReference type="GO" id="GO:0015293">
    <property type="term" value="F:symporter activity"/>
    <property type="evidence" value="ECO:0007669"/>
    <property type="project" value="UniProtKB-UniRule"/>
</dbReference>
<feature type="transmembrane region" description="Helical" evidence="8">
    <location>
        <begin position="12"/>
        <end position="29"/>
    </location>
</feature>
<keyword evidence="4 8" id="KW-0812">Transmembrane</keyword>
<dbReference type="GO" id="GO:0006835">
    <property type="term" value="P:dicarboxylic acid transport"/>
    <property type="evidence" value="ECO:0007669"/>
    <property type="project" value="UniProtKB-ARBA"/>
</dbReference>
<evidence type="ECO:0000256" key="8">
    <source>
        <dbReference type="RuleBase" id="RU361216"/>
    </source>
</evidence>
<evidence type="ECO:0000256" key="3">
    <source>
        <dbReference type="ARBA" id="ARBA00022475"/>
    </source>
</evidence>
<feature type="transmembrane region" description="Helical" evidence="8">
    <location>
        <begin position="323"/>
        <end position="340"/>
    </location>
</feature>
<evidence type="ECO:0000313" key="9">
    <source>
        <dbReference type="EMBL" id="CAG7592389.1"/>
    </source>
</evidence>
<dbReference type="FunFam" id="1.10.3860.10:FF:000001">
    <property type="entry name" value="C4-dicarboxylate transport protein"/>
    <property type="match status" value="1"/>
</dbReference>
<proteinExistence type="inferred from homology"/>
<evidence type="ECO:0000256" key="2">
    <source>
        <dbReference type="ARBA" id="ARBA00022448"/>
    </source>
</evidence>
<protein>
    <recommendedName>
        <fullName evidence="8">Amino acid transporter</fullName>
    </recommendedName>
</protein>
<evidence type="ECO:0000256" key="6">
    <source>
        <dbReference type="ARBA" id="ARBA00022989"/>
    </source>
</evidence>
<dbReference type="PANTHER" id="PTHR42865">
    <property type="entry name" value="PROTON/GLUTAMATE-ASPARTATE SYMPORTER"/>
    <property type="match status" value="1"/>
</dbReference>
<keyword evidence="6 8" id="KW-1133">Transmembrane helix</keyword>
<accession>A0A8S4C106</accession>
<feature type="transmembrane region" description="Helical" evidence="8">
    <location>
        <begin position="182"/>
        <end position="203"/>
    </location>
</feature>
<dbReference type="InterPro" id="IPR036458">
    <property type="entry name" value="Na:dicarbo_symporter_sf"/>
</dbReference>
<feature type="transmembrane region" description="Helical" evidence="8">
    <location>
        <begin position="209"/>
        <end position="237"/>
    </location>
</feature>
<dbReference type="SUPFAM" id="SSF118215">
    <property type="entry name" value="Proton glutamate symport protein"/>
    <property type="match status" value="1"/>
</dbReference>
<feature type="transmembrane region" description="Helical" evidence="8">
    <location>
        <begin position="144"/>
        <end position="161"/>
    </location>
</feature>
<dbReference type="Proteomes" id="UP000837675">
    <property type="component" value="Unassembled WGS sequence"/>
</dbReference>
<dbReference type="AlphaFoldDB" id="A0A8S4C106"/>
<keyword evidence="2 8" id="KW-0813">Transport</keyword>
<comment type="similarity">
    <text evidence="8">Belongs to the dicarboxylate/amino acid:cation symporter (DAACS) (TC 2.A.23) family.</text>
</comment>
<feature type="transmembrane region" description="Helical" evidence="8">
    <location>
        <begin position="286"/>
        <end position="311"/>
    </location>
</feature>
<sequence>MTKKKREIKLWHKVLIAMFLGIIVGAVFKEQAVILKPIGTLFINLIKMIVIPLIFFAVLYGVTSLNDASSFARLGARAVLIYTCTTTFAVLIGIIFANVFKPGVGLNIELNVDPEHHNASHTIFDILMNIIPTNPIQAMASANTLQVVVFAFFTGFSLILIGDKGRIVRDFIVSAAHLVFKMVELVIKFTPYGVFALMSWVIGEYGLNVMLILGKFAAVVCGALALQYLLFGVMLMISGLNPLPFYKKIINVQTLAFATASSKATISTAMFDLREKMGVSKQSSSFILPLGASMNMDATAIYLGICAVFFAQIIGVELTMAQYFIIMMTSTIGSIGAAGFPGGGMIMMSMVLSSVGLPLEGMSLLVGIDRLLDMLRTTINITGDCTVTVIVDKMDGSLNKKIYYS</sequence>
<keyword evidence="3" id="KW-1003">Cell membrane</keyword>
<evidence type="ECO:0000256" key="1">
    <source>
        <dbReference type="ARBA" id="ARBA00004651"/>
    </source>
</evidence>
<evidence type="ECO:0000313" key="10">
    <source>
        <dbReference type="Proteomes" id="UP000837675"/>
    </source>
</evidence>
<evidence type="ECO:0000256" key="7">
    <source>
        <dbReference type="ARBA" id="ARBA00023136"/>
    </source>
</evidence>
<keyword evidence="7 8" id="KW-0472">Membrane</keyword>
<comment type="subcellular location">
    <subcellularLocation>
        <location evidence="1">Cell membrane</location>
        <topology evidence="1">Multi-pass membrane protein</topology>
    </subcellularLocation>
    <subcellularLocation>
        <location evidence="8">Membrane</location>
        <topology evidence="8">Multi-pass membrane protein</topology>
    </subcellularLocation>
</comment>
<dbReference type="EMBL" id="CAJVAF010000259">
    <property type="protein sequence ID" value="CAG7592389.1"/>
    <property type="molecule type" value="Genomic_DNA"/>
</dbReference>
<feature type="transmembrane region" description="Helical" evidence="8">
    <location>
        <begin position="346"/>
        <end position="368"/>
    </location>
</feature>
<gene>
    <name evidence="9" type="ORF">MHYMCMPASI_00561</name>
</gene>
<evidence type="ECO:0000256" key="5">
    <source>
        <dbReference type="ARBA" id="ARBA00022847"/>
    </source>
</evidence>
<feature type="transmembrane region" description="Helical" evidence="8">
    <location>
        <begin position="74"/>
        <end position="97"/>
    </location>
</feature>
<keyword evidence="5 8" id="KW-0769">Symport</keyword>
<dbReference type="PANTHER" id="PTHR42865:SF7">
    <property type="entry name" value="PROTON_GLUTAMATE-ASPARTATE SYMPORTER"/>
    <property type="match status" value="1"/>
</dbReference>
<name>A0A8S4C106_9ACAR</name>
<reference evidence="9" key="1">
    <citation type="submission" date="2021-06" db="EMBL/GenBank/DDBJ databases">
        <authorList>
            <person name="Nardi T."/>
            <person name="Nardi T."/>
        </authorList>
    </citation>
    <scope>NUCLEOTIDE SEQUENCE</scope>
</reference>
<dbReference type="GO" id="GO:0005886">
    <property type="term" value="C:plasma membrane"/>
    <property type="evidence" value="ECO:0007669"/>
    <property type="project" value="UniProtKB-SubCell"/>
</dbReference>
<feature type="transmembrane region" description="Helical" evidence="8">
    <location>
        <begin position="41"/>
        <end position="62"/>
    </location>
</feature>
<dbReference type="InterPro" id="IPR001991">
    <property type="entry name" value="Na-dicarboxylate_symporter"/>
</dbReference>
<evidence type="ECO:0000256" key="4">
    <source>
        <dbReference type="ARBA" id="ARBA00022692"/>
    </source>
</evidence>
<dbReference type="Pfam" id="PF00375">
    <property type="entry name" value="SDF"/>
    <property type="match status" value="1"/>
</dbReference>
<dbReference type="Gene3D" id="1.10.3860.10">
    <property type="entry name" value="Sodium:dicarboxylate symporter"/>
    <property type="match status" value="1"/>
</dbReference>